<dbReference type="OrthoDB" id="4923306at2759"/>
<proteinExistence type="predicted"/>
<gene>
    <name evidence="3" type="ORF">L249_3235</name>
</gene>
<dbReference type="EMBL" id="LKCN02000001">
    <property type="protein sequence ID" value="RCI15748.1"/>
    <property type="molecule type" value="Genomic_DNA"/>
</dbReference>
<organism evidence="3 4">
    <name type="scientific">Ophiocordyceps polyrhachis-furcata BCC 54312</name>
    <dbReference type="NCBI Taxonomy" id="1330021"/>
    <lineage>
        <taxon>Eukaryota</taxon>
        <taxon>Fungi</taxon>
        <taxon>Dikarya</taxon>
        <taxon>Ascomycota</taxon>
        <taxon>Pezizomycotina</taxon>
        <taxon>Sordariomycetes</taxon>
        <taxon>Hypocreomycetidae</taxon>
        <taxon>Hypocreales</taxon>
        <taxon>Ophiocordycipitaceae</taxon>
        <taxon>Ophiocordyceps</taxon>
    </lineage>
</organism>
<evidence type="ECO:0000313" key="4">
    <source>
        <dbReference type="Proteomes" id="UP000253664"/>
    </source>
</evidence>
<keyword evidence="4" id="KW-1185">Reference proteome</keyword>
<evidence type="ECO:0000256" key="2">
    <source>
        <dbReference type="SAM" id="SignalP"/>
    </source>
</evidence>
<feature type="chain" id="PRO_5016892243" evidence="2">
    <location>
        <begin position="19"/>
        <end position="864"/>
    </location>
</feature>
<dbReference type="Proteomes" id="UP000253664">
    <property type="component" value="Unassembled WGS sequence"/>
</dbReference>
<dbReference type="AlphaFoldDB" id="A0A367LMV7"/>
<feature type="region of interest" description="Disordered" evidence="1">
    <location>
        <begin position="357"/>
        <end position="402"/>
    </location>
</feature>
<accession>A0A367LMV7</accession>
<reference evidence="3 4" key="1">
    <citation type="journal article" date="2015" name="BMC Genomics">
        <title>Insights from the genome of Ophiocordyceps polyrhachis-furcata to pathogenicity and host specificity in insect fungi.</title>
        <authorList>
            <person name="Wichadakul D."/>
            <person name="Kobmoo N."/>
            <person name="Ingsriswang S."/>
            <person name="Tangphatsornruang S."/>
            <person name="Chantasingh D."/>
            <person name="Luangsa-ard J.J."/>
            <person name="Eurwilaichitr L."/>
        </authorList>
    </citation>
    <scope>NUCLEOTIDE SEQUENCE [LARGE SCALE GENOMIC DNA]</scope>
    <source>
        <strain evidence="3 4">BCC 54312</strain>
    </source>
</reference>
<dbReference type="STRING" id="1330021.A0A367LMV7"/>
<evidence type="ECO:0000256" key="1">
    <source>
        <dbReference type="SAM" id="MobiDB-lite"/>
    </source>
</evidence>
<evidence type="ECO:0000313" key="3">
    <source>
        <dbReference type="EMBL" id="RCI15748.1"/>
    </source>
</evidence>
<keyword evidence="2" id="KW-0732">Signal</keyword>
<sequence length="864" mass="96486">MHLGRVLVCFVLPWLGTAKSLLHARSPPKPKPIQGSPVGDPRLMYIVGPVPASTAFSIGIHGSYSLEHRVVEWGSYEMVAIVPGRYHVMAHTNPELAIQGWARTWARRRHRRFTSVQIYAVSLTEDDRIFSRSNNDTILYSTYWSPCEARAWPPRFVHFFASLPQITDYALLADRNVVDTIFSRLSWRARRFASLEHLGSLVPVLNAPVGSTVCHCQTNFHLTQQLNEMMSMERQIINSLYTETGELLRDAYCDHLLSRDDYDRCVQMAQDVVRGRFGIQHGGAGVPLEAMNHQSMMAHRPMTLGANPLANVPPLLPAPEANFPLGMVHPSAQIPPPPALPEMNPQVPPPIQRAPNPYARPAFHVEPPVRMDPTAPMMSDPEPIPGPSYQEHPPRPYPPAAEVPLQFPVPNPPPEPPLPAPGLSQRRLENELQEFACQETLTEGDIFQGVWDALRPFVGMNVELLQQHFPNLDAASLHILSQGSCSRFDNHYLHKRSIEEEESSESTANATSCKDLAFSIAGKASGFSPMMEAQLLKPTLDGLEETENCMQLKSLHVRIELSSDVIYGWEGAGTNDDIYIEVGNQTILLLNSPWRGSVADKPVDLVKAFGSQPVSFDKFTTFSLFPRRSETMGPGGDPFKLKGLIFTARCESDPHREVIVDKYSSVNKDIYRLRWPSKYDGRIAVKDWHYSPFDTKAQTLAVSPPGRRDFCSHLKALQVRLTLDGLWQSWFSGGTVDDVYLSIGMENQPGKGTILLAQSPSAGQEFTTDVDLVKFFGRKTVPVAAVLSYVDIYATTGSGQSVNYTDGWQIKSIVFDGQCSDSNNTVRASIDFPDGKWVERQAGKEWGLVYTHDKIGLQRWFRVN</sequence>
<protein>
    <submittedName>
        <fullName evidence="3">Uncharacterized protein</fullName>
    </submittedName>
</protein>
<feature type="signal peptide" evidence="2">
    <location>
        <begin position="1"/>
        <end position="18"/>
    </location>
</feature>
<comment type="caution">
    <text evidence="3">The sequence shown here is derived from an EMBL/GenBank/DDBJ whole genome shotgun (WGS) entry which is preliminary data.</text>
</comment>
<name>A0A367LMV7_9HYPO</name>